<accession>A0A6A3NUH8</accession>
<organism evidence="1 4">
    <name type="scientific">Phytophthora rubi</name>
    <dbReference type="NCBI Taxonomy" id="129364"/>
    <lineage>
        <taxon>Eukaryota</taxon>
        <taxon>Sar</taxon>
        <taxon>Stramenopiles</taxon>
        <taxon>Oomycota</taxon>
        <taxon>Peronosporomycetes</taxon>
        <taxon>Peronosporales</taxon>
        <taxon>Peronosporaceae</taxon>
        <taxon>Phytophthora</taxon>
    </lineage>
</organism>
<gene>
    <name evidence="2" type="ORF">PR001_g460</name>
    <name evidence="1" type="ORF">PR002_g550</name>
</gene>
<sequence length="239" mass="26700">MDTWAYGVVTCYTMHANGPLMYLRQGHTARKIALVRPLNKADSPIISQLGRFRGIILSSGLTEALHVKGEFHINYRLLCELLQKQQTTVLEQQKAEIAAFVRKSISSERFQPAGGGASERAFWSQKLKTYPKSQFDSVMEVMPTKGSLELCMKYLSKNGCTGGVSPGKYVSEKRVHFRPKMLPQVAKDAPCIVNISAASAPNLPTCECLKSHLIPHLTHQSQCTQRMRRHLSMQANRSP</sequence>
<comment type="caution">
    <text evidence="1">The sequence shown here is derived from an EMBL/GenBank/DDBJ whole genome shotgun (WGS) entry which is preliminary data.</text>
</comment>
<name>A0A6A3NUH8_9STRA</name>
<reference evidence="3 4" key="1">
    <citation type="submission" date="2018-09" db="EMBL/GenBank/DDBJ databases">
        <title>Genomic investigation of the strawberry pathogen Phytophthora fragariae indicates pathogenicity is determined by transcriptional variation in three key races.</title>
        <authorList>
            <person name="Adams T.M."/>
            <person name="Armitage A.D."/>
            <person name="Sobczyk M.K."/>
            <person name="Bates H.J."/>
            <person name="Dunwell J.M."/>
            <person name="Nellist C.F."/>
            <person name="Harrison R.J."/>
        </authorList>
    </citation>
    <scope>NUCLEOTIDE SEQUENCE [LARGE SCALE GENOMIC DNA]</scope>
    <source>
        <strain evidence="2 3">SCRP249</strain>
        <strain evidence="1 4">SCRP324</strain>
    </source>
</reference>
<evidence type="ECO:0000313" key="4">
    <source>
        <dbReference type="Proteomes" id="UP000435112"/>
    </source>
</evidence>
<dbReference type="AlphaFoldDB" id="A0A6A3NUH8"/>
<dbReference type="Proteomes" id="UP000435112">
    <property type="component" value="Unassembled WGS sequence"/>
</dbReference>
<evidence type="ECO:0000313" key="1">
    <source>
        <dbReference type="EMBL" id="KAE9048242.1"/>
    </source>
</evidence>
<dbReference type="EMBL" id="QXFV01000011">
    <property type="protein sequence ID" value="KAE9052486.1"/>
    <property type="molecule type" value="Genomic_DNA"/>
</dbReference>
<evidence type="ECO:0000313" key="2">
    <source>
        <dbReference type="EMBL" id="KAE9052486.1"/>
    </source>
</evidence>
<dbReference type="Proteomes" id="UP000429607">
    <property type="component" value="Unassembled WGS sequence"/>
</dbReference>
<dbReference type="EMBL" id="QXFU01000013">
    <property type="protein sequence ID" value="KAE9048242.1"/>
    <property type="molecule type" value="Genomic_DNA"/>
</dbReference>
<protein>
    <submittedName>
        <fullName evidence="1">Uncharacterized protein</fullName>
    </submittedName>
</protein>
<evidence type="ECO:0000313" key="3">
    <source>
        <dbReference type="Proteomes" id="UP000429607"/>
    </source>
</evidence>
<proteinExistence type="predicted"/>